<dbReference type="PROSITE" id="PS51272">
    <property type="entry name" value="SLH"/>
    <property type="match status" value="1"/>
</dbReference>
<feature type="chain" id="PRO_5039049583" evidence="1">
    <location>
        <begin position="29"/>
        <end position="452"/>
    </location>
</feature>
<evidence type="ECO:0000256" key="1">
    <source>
        <dbReference type="SAM" id="SignalP"/>
    </source>
</evidence>
<proteinExistence type="predicted"/>
<accession>A0A517DVV0</accession>
<dbReference type="AlphaFoldDB" id="A0A517DVV0"/>
<dbReference type="RefSeq" id="WP_170233281.1">
    <property type="nucleotide sequence ID" value="NZ_CP036259.1"/>
</dbReference>
<evidence type="ECO:0000313" key="4">
    <source>
        <dbReference type="Proteomes" id="UP000320776"/>
    </source>
</evidence>
<gene>
    <name evidence="3" type="ORF">SPTER_28660</name>
</gene>
<feature type="signal peptide" evidence="1">
    <location>
        <begin position="1"/>
        <end position="28"/>
    </location>
</feature>
<evidence type="ECO:0000313" key="3">
    <source>
        <dbReference type="EMBL" id="QDR81480.1"/>
    </source>
</evidence>
<evidence type="ECO:0000259" key="2">
    <source>
        <dbReference type="PROSITE" id="PS51272"/>
    </source>
</evidence>
<dbReference type="PANTHER" id="PTHR43308">
    <property type="entry name" value="OUTER MEMBRANE PROTEIN ALPHA-RELATED"/>
    <property type="match status" value="1"/>
</dbReference>
<dbReference type="EMBL" id="CP036259">
    <property type="protein sequence ID" value="QDR81480.1"/>
    <property type="molecule type" value="Genomic_DNA"/>
</dbReference>
<sequence length="452" mass="49212">MNKDSLKKKLLATLTFAALAGFTASALAAAPNPFGDVPAKHWAYEAVNKLKQEGLIDGDGTGSFQGERTVTRYEMAQMVARAVWNAEKAGAEDKALIDKLATEFTNELNSLGVRMEAVEKKSDKLTFNGFLHLSEQVWDNSGDFKNSTGLTGDTPHPRDGHYPALGIDLYINYKVNDKWQVKIEDEAVRDFRSGGYWSNGGAADGSVSASQRYGQMYAEGLVGATTVKAGKFDYGAAYGLMVAPGRKGVEGVQFAVGEKSKTILTYGYFRQSWAGNATNPYIISSTTDNRYAALEFNTALAGDANVKAAYHHLTSDGADAKVFADRIRLWEIGADKIIAKDLQLFAAFGQSNAPNQNKAYIAGLNYKRAELTKPGSYGLTARYIRAEAKSSIAPDNYWVSKYDWGLEGPELSGMVMVDKNVGIMFWASSLKATDGIHTGKLNTVKAELDFFF</sequence>
<dbReference type="PANTHER" id="PTHR43308:SF1">
    <property type="entry name" value="OUTER MEMBRANE PROTEIN ALPHA"/>
    <property type="match status" value="1"/>
</dbReference>
<name>A0A517DVV0_9FIRM</name>
<reference evidence="3 4" key="1">
    <citation type="submission" date="2019-02" db="EMBL/GenBank/DDBJ databases">
        <title>Closed genome of Sporomusa termitida DSM 4440.</title>
        <authorList>
            <person name="Poehlein A."/>
            <person name="Daniel R."/>
        </authorList>
    </citation>
    <scope>NUCLEOTIDE SEQUENCE [LARGE SCALE GENOMIC DNA]</scope>
    <source>
        <strain evidence="3 4">DSM 4440</strain>
    </source>
</reference>
<dbReference type="InterPro" id="IPR001119">
    <property type="entry name" value="SLH_dom"/>
</dbReference>
<protein>
    <submittedName>
        <fullName evidence="3">S-layer homology domain protein</fullName>
    </submittedName>
</protein>
<dbReference type="InterPro" id="IPR051465">
    <property type="entry name" value="Cell_Envelope_Struct_Comp"/>
</dbReference>
<keyword evidence="4" id="KW-1185">Reference proteome</keyword>
<dbReference type="Proteomes" id="UP000320776">
    <property type="component" value="Chromosome"/>
</dbReference>
<dbReference type="Pfam" id="PF00395">
    <property type="entry name" value="SLH"/>
    <property type="match status" value="1"/>
</dbReference>
<keyword evidence="1" id="KW-0732">Signal</keyword>
<feature type="domain" description="SLH" evidence="2">
    <location>
        <begin position="30"/>
        <end position="93"/>
    </location>
</feature>
<dbReference type="KEGG" id="sted:SPTER_28660"/>
<organism evidence="3 4">
    <name type="scientific">Sporomusa termitida</name>
    <dbReference type="NCBI Taxonomy" id="2377"/>
    <lineage>
        <taxon>Bacteria</taxon>
        <taxon>Bacillati</taxon>
        <taxon>Bacillota</taxon>
        <taxon>Negativicutes</taxon>
        <taxon>Selenomonadales</taxon>
        <taxon>Sporomusaceae</taxon>
        <taxon>Sporomusa</taxon>
    </lineage>
</organism>